<organism evidence="2 3">
    <name type="scientific">candidate division LCP-89 bacterium B3_LCP</name>
    <dbReference type="NCBI Taxonomy" id="2012998"/>
    <lineage>
        <taxon>Bacteria</taxon>
        <taxon>Pseudomonadati</taxon>
        <taxon>Bacteria division LCP-89</taxon>
    </lineage>
</organism>
<dbReference type="GO" id="GO:0004519">
    <property type="term" value="F:endonuclease activity"/>
    <property type="evidence" value="ECO:0007669"/>
    <property type="project" value="UniProtKB-KW"/>
</dbReference>
<dbReference type="InterPro" id="IPR047216">
    <property type="entry name" value="Endonuclease_DUF559_bact"/>
</dbReference>
<evidence type="ECO:0000313" key="3">
    <source>
        <dbReference type="Proteomes" id="UP000319619"/>
    </source>
</evidence>
<reference evidence="2 3" key="1">
    <citation type="submission" date="2017-06" db="EMBL/GenBank/DDBJ databases">
        <title>Novel microbial phyla capable of carbon fixation and sulfur reduction in deep-sea sediments.</title>
        <authorList>
            <person name="Huang J."/>
            <person name="Baker B."/>
            <person name="Wang Y."/>
        </authorList>
    </citation>
    <scope>NUCLEOTIDE SEQUENCE [LARGE SCALE GENOMIC DNA]</scope>
    <source>
        <strain evidence="2">B3_LCP</strain>
    </source>
</reference>
<dbReference type="Gene3D" id="3.40.960.10">
    <property type="entry name" value="VSR Endonuclease"/>
    <property type="match status" value="1"/>
</dbReference>
<dbReference type="EMBL" id="NJBN01000003">
    <property type="protein sequence ID" value="TKJ41044.1"/>
    <property type="molecule type" value="Genomic_DNA"/>
</dbReference>
<keyword evidence="2" id="KW-0255">Endonuclease</keyword>
<evidence type="ECO:0000259" key="1">
    <source>
        <dbReference type="Pfam" id="PF04480"/>
    </source>
</evidence>
<dbReference type="Proteomes" id="UP000319619">
    <property type="component" value="Unassembled WGS sequence"/>
</dbReference>
<dbReference type="InterPro" id="IPR011335">
    <property type="entry name" value="Restrct_endonuc-II-like"/>
</dbReference>
<dbReference type="PANTHER" id="PTHR38590">
    <property type="entry name" value="BLL0828 PROTEIN"/>
    <property type="match status" value="1"/>
</dbReference>
<dbReference type="CDD" id="cd01038">
    <property type="entry name" value="Endonuclease_DUF559"/>
    <property type="match status" value="1"/>
</dbReference>
<accession>A0A532V1F6</accession>
<dbReference type="SUPFAM" id="SSF52980">
    <property type="entry name" value="Restriction endonuclease-like"/>
    <property type="match status" value="1"/>
</dbReference>
<comment type="caution">
    <text evidence="2">The sequence shown here is derived from an EMBL/GenBank/DDBJ whole genome shotgun (WGS) entry which is preliminary data.</text>
</comment>
<feature type="domain" description="DUF559" evidence="1">
    <location>
        <begin position="26"/>
        <end position="128"/>
    </location>
</feature>
<protein>
    <submittedName>
        <fullName evidence="2">Endonuclease</fullName>
    </submittedName>
</protein>
<dbReference type="AlphaFoldDB" id="A0A532V1F6"/>
<proteinExistence type="predicted"/>
<dbReference type="PANTHER" id="PTHR38590:SF1">
    <property type="entry name" value="BLL0828 PROTEIN"/>
    <property type="match status" value="1"/>
</dbReference>
<dbReference type="InterPro" id="IPR007569">
    <property type="entry name" value="DUF559"/>
</dbReference>
<keyword evidence="2" id="KW-0540">Nuclease</keyword>
<keyword evidence="2" id="KW-0378">Hydrolase</keyword>
<gene>
    <name evidence="2" type="ORF">CEE37_05100</name>
</gene>
<dbReference type="Pfam" id="PF04480">
    <property type="entry name" value="DUF559"/>
    <property type="match status" value="1"/>
</dbReference>
<name>A0A532V1F6_UNCL8</name>
<sequence>MDREDLKKRGLITGNFHLPYNPALVERAKLLRKNMTKPEKKLWLDCLRHSKYKFLRQRPIDHFIVDFYSPELKLVIEIDGESHFTEDGKGYDAERTSILEGYGLKIIRFLNTDVMENLAGVCSEIHRICGSPRPGGIST</sequence>
<evidence type="ECO:0000313" key="2">
    <source>
        <dbReference type="EMBL" id="TKJ41044.1"/>
    </source>
</evidence>